<organism evidence="8 9">
    <name type="scientific">Paenibacillus artemisiicola</name>
    <dbReference type="NCBI Taxonomy" id="1172618"/>
    <lineage>
        <taxon>Bacteria</taxon>
        <taxon>Bacillati</taxon>
        <taxon>Bacillota</taxon>
        <taxon>Bacilli</taxon>
        <taxon>Bacillales</taxon>
        <taxon>Paenibacillaceae</taxon>
        <taxon>Paenibacillus</taxon>
    </lineage>
</organism>
<comment type="caution">
    <text evidence="6">Lacks conserved residue(s) required for the propagation of feature annotation.</text>
</comment>
<dbReference type="SUPFAM" id="SSF52218">
    <property type="entry name" value="Flavoproteins"/>
    <property type="match status" value="1"/>
</dbReference>
<dbReference type="PANTHER" id="PTHR43741">
    <property type="entry name" value="FMN-DEPENDENT NADH-AZOREDUCTASE 1"/>
    <property type="match status" value="1"/>
</dbReference>
<comment type="catalytic activity">
    <reaction evidence="5">
        <text>N,N-dimethyl-1,4-phenylenediamine + anthranilate + 2 NAD(+) = 2-(4-dimethylaminophenyl)diazenylbenzoate + 2 NADH + 2 H(+)</text>
        <dbReference type="Rhea" id="RHEA:55872"/>
        <dbReference type="ChEBI" id="CHEBI:15378"/>
        <dbReference type="ChEBI" id="CHEBI:15783"/>
        <dbReference type="ChEBI" id="CHEBI:16567"/>
        <dbReference type="ChEBI" id="CHEBI:57540"/>
        <dbReference type="ChEBI" id="CHEBI:57945"/>
        <dbReference type="ChEBI" id="CHEBI:71579"/>
        <dbReference type="EC" id="1.7.1.17"/>
    </reaction>
    <physiologicalReaction direction="right-to-left" evidence="5">
        <dbReference type="Rhea" id="RHEA:55874"/>
    </physiologicalReaction>
</comment>
<keyword evidence="9" id="KW-1185">Reference proteome</keyword>
<evidence type="ECO:0000256" key="1">
    <source>
        <dbReference type="ARBA" id="ARBA00022630"/>
    </source>
</evidence>
<keyword evidence="2 6" id="KW-0288">FMN</keyword>
<dbReference type="PANTHER" id="PTHR43741:SF7">
    <property type="entry name" value="FMN-DEPENDENT NADH:QUINONE OXIDOREDUCTASE"/>
    <property type="match status" value="1"/>
</dbReference>
<evidence type="ECO:0000256" key="5">
    <source>
        <dbReference type="ARBA" id="ARBA00048542"/>
    </source>
</evidence>
<evidence type="ECO:0000256" key="2">
    <source>
        <dbReference type="ARBA" id="ARBA00022643"/>
    </source>
</evidence>
<proteinExistence type="inferred from homology"/>
<evidence type="ECO:0000259" key="7">
    <source>
        <dbReference type="Pfam" id="PF02525"/>
    </source>
</evidence>
<comment type="catalytic activity">
    <reaction evidence="6">
        <text>2 a quinone + NADH + H(+) = 2 a 1,4-benzosemiquinone + NAD(+)</text>
        <dbReference type="Rhea" id="RHEA:65952"/>
        <dbReference type="ChEBI" id="CHEBI:15378"/>
        <dbReference type="ChEBI" id="CHEBI:57540"/>
        <dbReference type="ChEBI" id="CHEBI:57945"/>
        <dbReference type="ChEBI" id="CHEBI:132124"/>
        <dbReference type="ChEBI" id="CHEBI:134225"/>
    </reaction>
</comment>
<dbReference type="EC" id="1.7.1.17" evidence="6"/>
<dbReference type="InterPro" id="IPR023048">
    <property type="entry name" value="NADH:quinone_OxRdtase_FMN_depd"/>
</dbReference>
<dbReference type="HAMAP" id="MF_01216">
    <property type="entry name" value="Azoreductase_type1"/>
    <property type="match status" value="1"/>
</dbReference>
<dbReference type="Gene3D" id="3.40.50.360">
    <property type="match status" value="1"/>
</dbReference>
<keyword evidence="1 6" id="KW-0285">Flavoprotein</keyword>
<comment type="function">
    <text evidence="6">Quinone reductase that provides resistance to thiol-specific stress caused by electrophilic quinones.</text>
</comment>
<evidence type="ECO:0000256" key="3">
    <source>
        <dbReference type="ARBA" id="ARBA00023002"/>
    </source>
</evidence>
<comment type="cofactor">
    <cofactor evidence="6">
        <name>FMN</name>
        <dbReference type="ChEBI" id="CHEBI:58210"/>
    </cofactor>
    <text evidence="6">Binds 1 FMN per subunit.</text>
</comment>
<dbReference type="EMBL" id="JAGGDJ010000004">
    <property type="protein sequence ID" value="MBO7744577.1"/>
    <property type="molecule type" value="Genomic_DNA"/>
</dbReference>
<evidence type="ECO:0000313" key="8">
    <source>
        <dbReference type="EMBL" id="MBO7744577.1"/>
    </source>
</evidence>
<comment type="subunit">
    <text evidence="6">Homodimer.</text>
</comment>
<comment type="caution">
    <text evidence="8">The sequence shown here is derived from an EMBL/GenBank/DDBJ whole genome shotgun (WGS) entry which is preliminary data.</text>
</comment>
<evidence type="ECO:0000256" key="4">
    <source>
        <dbReference type="ARBA" id="ARBA00023027"/>
    </source>
</evidence>
<accession>A0ABS3W8C7</accession>
<dbReference type="InterPro" id="IPR029039">
    <property type="entry name" value="Flavoprotein-like_sf"/>
</dbReference>
<dbReference type="InterPro" id="IPR050104">
    <property type="entry name" value="FMN-dep_NADH:Q_OxRdtase_AzoR1"/>
</dbReference>
<reference evidence="8 9" key="1">
    <citation type="submission" date="2021-03" db="EMBL/GenBank/DDBJ databases">
        <title>Paenibacillus artemisicola MWE-103 whole genome sequence.</title>
        <authorList>
            <person name="Ham Y.J."/>
        </authorList>
    </citation>
    <scope>NUCLEOTIDE SEQUENCE [LARGE SCALE GENOMIC DNA]</scope>
    <source>
        <strain evidence="8 9">MWE-103</strain>
    </source>
</reference>
<keyword evidence="4 6" id="KW-0520">NAD</keyword>
<name>A0ABS3W8C7_9BACL</name>
<sequence>MLSHLTPLFAASSAASGAPGKKVLYITANPNGVEQSYSMAVGKAFIDAYHAVNPNDVVYHIDLFQTDIPLLNGEVFGAWGKLQAGASFDHLTPSEQVKVSRLGELVDGFVEADKYVFVNPVWNFSYPPVLKAYIDAFFVAGKTFRYTADGPIGLLTDKKAFQIQASGSVLSEGHFGEFEMAHRHLGAVLKFLGVPSFEAVYVEGMAAQPDKAEEIKTQAILNAREAAKRF</sequence>
<keyword evidence="3 6" id="KW-0560">Oxidoreductase</keyword>
<feature type="binding site" evidence="6">
    <location>
        <begin position="36"/>
        <end position="38"/>
    </location>
    <ligand>
        <name>FMN</name>
        <dbReference type="ChEBI" id="CHEBI:58210"/>
    </ligand>
</feature>
<comment type="similarity">
    <text evidence="6">Belongs to the azoreductase type 1 family.</text>
</comment>
<evidence type="ECO:0000256" key="6">
    <source>
        <dbReference type="HAMAP-Rule" id="MF_01216"/>
    </source>
</evidence>
<dbReference type="RefSeq" id="WP_208847499.1">
    <property type="nucleotide sequence ID" value="NZ_JAGGDJ010000004.1"/>
</dbReference>
<dbReference type="InterPro" id="IPR003680">
    <property type="entry name" value="Flavodoxin_fold"/>
</dbReference>
<dbReference type="Proteomes" id="UP000670947">
    <property type="component" value="Unassembled WGS sequence"/>
</dbReference>
<dbReference type="Pfam" id="PF02525">
    <property type="entry name" value="Flavodoxin_2"/>
    <property type="match status" value="1"/>
</dbReference>
<evidence type="ECO:0000313" key="9">
    <source>
        <dbReference type="Proteomes" id="UP000670947"/>
    </source>
</evidence>
<feature type="domain" description="Flavodoxin-like fold" evidence="7">
    <location>
        <begin position="21"/>
        <end position="224"/>
    </location>
</feature>
<protein>
    <recommendedName>
        <fullName evidence="6">FMN dependent NADH:quinone oxidoreductase</fullName>
        <ecNumber evidence="6">1.6.5.-</ecNumber>
    </recommendedName>
    <alternativeName>
        <fullName evidence="6">Azo-dye reductase</fullName>
    </alternativeName>
    <alternativeName>
        <fullName evidence="6">FMN-dependent NADH-azo compound oxidoreductase</fullName>
    </alternativeName>
    <alternativeName>
        <fullName evidence="6">FMN-dependent NADH-azoreductase</fullName>
        <ecNumber evidence="6">1.7.1.17</ecNumber>
    </alternativeName>
</protein>
<gene>
    <name evidence="6" type="primary">azoR</name>
    <name evidence="8" type="ORF">I8J29_10240</name>
</gene>
<dbReference type="EC" id="1.6.5.-" evidence="6"/>
<comment type="function">
    <text evidence="6">Also exhibits azoreductase activity. Catalyzes the reductive cleavage of the azo bond in aromatic azo compounds to the corresponding amines.</text>
</comment>